<evidence type="ECO:0000313" key="2">
    <source>
        <dbReference type="Proteomes" id="UP000030747"/>
    </source>
</evidence>
<keyword evidence="2" id="KW-1185">Reference proteome</keyword>
<organism evidence="1 2">
    <name type="scientific">Eimeria tenella</name>
    <name type="common">Coccidian parasite</name>
    <dbReference type="NCBI Taxonomy" id="5802"/>
    <lineage>
        <taxon>Eukaryota</taxon>
        <taxon>Sar</taxon>
        <taxon>Alveolata</taxon>
        <taxon>Apicomplexa</taxon>
        <taxon>Conoidasida</taxon>
        <taxon>Coccidia</taxon>
        <taxon>Eucoccidiorida</taxon>
        <taxon>Eimeriorina</taxon>
        <taxon>Eimeriidae</taxon>
        <taxon>Eimeria</taxon>
    </lineage>
</organism>
<evidence type="ECO:0000313" key="1">
    <source>
        <dbReference type="EMBL" id="CDJ41473.1"/>
    </source>
</evidence>
<accession>U6KX26</accession>
<dbReference type="AlphaFoldDB" id="U6KX26"/>
<dbReference type="Proteomes" id="UP000030747">
    <property type="component" value="Unassembled WGS sequence"/>
</dbReference>
<dbReference type="VEuPathDB" id="ToxoDB:ETH_00034710"/>
<reference evidence="1" key="2">
    <citation type="submission" date="2013-10" db="EMBL/GenBank/DDBJ databases">
        <authorList>
            <person name="Aslett M."/>
        </authorList>
    </citation>
    <scope>NUCLEOTIDE SEQUENCE [LARGE SCALE GENOMIC DNA]</scope>
    <source>
        <strain evidence="1">Houghton</strain>
    </source>
</reference>
<dbReference type="EMBL" id="HG675627">
    <property type="protein sequence ID" value="CDJ41473.1"/>
    <property type="molecule type" value="Genomic_DNA"/>
</dbReference>
<name>U6KX26_EIMTE</name>
<gene>
    <name evidence="1" type="ORF">ETH_00034710</name>
</gene>
<dbReference type="GeneID" id="25255995"/>
<proteinExistence type="predicted"/>
<protein>
    <submittedName>
        <fullName evidence="1">Uncharacterized protein</fullName>
    </submittedName>
</protein>
<dbReference type="RefSeq" id="XP_013232223.1">
    <property type="nucleotide sequence ID" value="XM_013376769.1"/>
</dbReference>
<reference evidence="1" key="1">
    <citation type="submission" date="2013-10" db="EMBL/GenBank/DDBJ databases">
        <title>Genomic analysis of the causative agents of coccidiosis in chickens.</title>
        <authorList>
            <person name="Reid A.J."/>
            <person name="Blake D."/>
            <person name="Billington K."/>
            <person name="Browne H."/>
            <person name="Dunn M."/>
            <person name="Hung S."/>
            <person name="Kawahara F."/>
            <person name="Miranda-Saavedra D."/>
            <person name="Mourier T."/>
            <person name="Nagra H."/>
            <person name="Otto T.D."/>
            <person name="Rawlings N."/>
            <person name="Sanchez A."/>
            <person name="Sanders M."/>
            <person name="Subramaniam C."/>
            <person name="Tay Y."/>
            <person name="Dear P."/>
            <person name="Doerig C."/>
            <person name="Gruber A."/>
            <person name="Parkinson J."/>
            <person name="Shirley M."/>
            <person name="Wan K.L."/>
            <person name="Berriman M."/>
            <person name="Tomley F."/>
            <person name="Pain A."/>
        </authorList>
    </citation>
    <scope>NUCLEOTIDE SEQUENCE [LARGE SCALE GENOMIC DNA]</scope>
    <source>
        <strain evidence="1">Houghton</strain>
    </source>
</reference>
<sequence length="112" mass="11809">MGGGDGLWLCTEWKGTVAFVVSRTEPDSGAAVWKNLGRAQKIADIGDKGKDVIVPVLALQDGSIGVSVKLQNAPVAKQSSIFQAISCDMGGGDGLWLCTEWKGTISLVVYRI</sequence>